<dbReference type="EMBL" id="KQ976424">
    <property type="protein sequence ID" value="KYM88530.1"/>
    <property type="molecule type" value="Genomic_DNA"/>
</dbReference>
<evidence type="ECO:0000313" key="2">
    <source>
        <dbReference type="Proteomes" id="UP000078540"/>
    </source>
</evidence>
<evidence type="ECO:0000313" key="1">
    <source>
        <dbReference type="EMBL" id="KYM88530.1"/>
    </source>
</evidence>
<dbReference type="AlphaFoldDB" id="A0A195BPU5"/>
<name>A0A195BPU5_9HYME</name>
<reference evidence="1 2" key="1">
    <citation type="submission" date="2015-09" db="EMBL/GenBank/DDBJ databases">
        <title>Atta colombica WGS genome.</title>
        <authorList>
            <person name="Nygaard S."/>
            <person name="Hu H."/>
            <person name="Boomsma J."/>
            <person name="Zhang G."/>
        </authorList>
    </citation>
    <scope>NUCLEOTIDE SEQUENCE [LARGE SCALE GENOMIC DNA]</scope>
    <source>
        <strain evidence="1">Treedump-2</strain>
        <tissue evidence="1">Whole body</tissue>
    </source>
</reference>
<protein>
    <submittedName>
        <fullName evidence="1">Uncharacterized protein</fullName>
    </submittedName>
</protein>
<accession>A0A195BPU5</accession>
<gene>
    <name evidence="1" type="ORF">ALC53_03013</name>
</gene>
<keyword evidence="2" id="KW-1185">Reference proteome</keyword>
<sequence length="47" mass="5422">MPGFQRRQMMQPWPLCLPPFAKTKITFWMAQCLSTSGSGYRAKNIDT</sequence>
<organism evidence="1 2">
    <name type="scientific">Atta colombica</name>
    <dbReference type="NCBI Taxonomy" id="520822"/>
    <lineage>
        <taxon>Eukaryota</taxon>
        <taxon>Metazoa</taxon>
        <taxon>Ecdysozoa</taxon>
        <taxon>Arthropoda</taxon>
        <taxon>Hexapoda</taxon>
        <taxon>Insecta</taxon>
        <taxon>Pterygota</taxon>
        <taxon>Neoptera</taxon>
        <taxon>Endopterygota</taxon>
        <taxon>Hymenoptera</taxon>
        <taxon>Apocrita</taxon>
        <taxon>Aculeata</taxon>
        <taxon>Formicoidea</taxon>
        <taxon>Formicidae</taxon>
        <taxon>Myrmicinae</taxon>
        <taxon>Atta</taxon>
    </lineage>
</organism>
<dbReference type="Proteomes" id="UP000078540">
    <property type="component" value="Unassembled WGS sequence"/>
</dbReference>
<proteinExistence type="predicted"/>